<feature type="compositionally biased region" description="Low complexity" evidence="1">
    <location>
        <begin position="285"/>
        <end position="311"/>
    </location>
</feature>
<feature type="transmembrane region" description="Helical" evidence="2">
    <location>
        <begin position="21"/>
        <end position="43"/>
    </location>
</feature>
<dbReference type="Pfam" id="PF13197">
    <property type="entry name" value="DUF4013"/>
    <property type="match status" value="1"/>
</dbReference>
<feature type="transmembrane region" description="Helical" evidence="2">
    <location>
        <begin position="206"/>
        <end position="228"/>
    </location>
</feature>
<evidence type="ECO:0000313" key="4">
    <source>
        <dbReference type="Proteomes" id="UP000199135"/>
    </source>
</evidence>
<feature type="compositionally biased region" description="Polar residues" evidence="1">
    <location>
        <begin position="272"/>
        <end position="281"/>
    </location>
</feature>
<name>A0A1H6IFM8_9ACTN</name>
<dbReference type="Proteomes" id="UP000199135">
    <property type="component" value="Unassembled WGS sequence"/>
</dbReference>
<keyword evidence="2" id="KW-0812">Transmembrane</keyword>
<feature type="compositionally biased region" description="Polar residues" evidence="1">
    <location>
        <begin position="321"/>
        <end position="342"/>
    </location>
</feature>
<evidence type="ECO:0000313" key="3">
    <source>
        <dbReference type="EMBL" id="SEH48161.1"/>
    </source>
</evidence>
<sequence length="342" mass="36670">MASESAGYYGRAWALLTKDKGWIKTILVAAIALWVPVAGILGVNGYVLEWARLTAWGVDSAPKQKNVQVGECIKSGWRAFVPTFVWVCVWGAVNYFISVLFNHLPIVELAVNVLGIFIGVAFMVNQIRVTIYQSMGAGFQPVVIANMIKADAKGFAKVAGIFTLMQLIIGIVFAIIVTVAIVPTIVSIGANAYDAYFYSYSDRMMMSHIISAITGLIPVILVVIYICCMGEVFSTMIAYTMAGLWVRQFNVPAWGDMHAPLPAVTPYQPVTSAPANPQQGYQPVAQDPAYPQSAQPAAQPAPTAQPAPAVQSNPAPEASESVETISLSGNASQHGEEGPSQQ</sequence>
<accession>A0A1H6IFM8</accession>
<feature type="transmembrane region" description="Helical" evidence="2">
    <location>
        <begin position="160"/>
        <end position="186"/>
    </location>
</feature>
<evidence type="ECO:0000256" key="2">
    <source>
        <dbReference type="SAM" id="Phobius"/>
    </source>
</evidence>
<evidence type="ECO:0000256" key="1">
    <source>
        <dbReference type="SAM" id="MobiDB-lite"/>
    </source>
</evidence>
<dbReference type="EMBL" id="FNWT01000003">
    <property type="protein sequence ID" value="SEH48161.1"/>
    <property type="molecule type" value="Genomic_DNA"/>
</dbReference>
<keyword evidence="4" id="KW-1185">Reference proteome</keyword>
<dbReference type="RefSeq" id="WP_078687305.1">
    <property type="nucleotide sequence ID" value="NZ_FNWT01000003.1"/>
</dbReference>
<organism evidence="3 4">
    <name type="scientific">Parafannyhessea umbonata</name>
    <dbReference type="NCBI Taxonomy" id="604330"/>
    <lineage>
        <taxon>Bacteria</taxon>
        <taxon>Bacillati</taxon>
        <taxon>Actinomycetota</taxon>
        <taxon>Coriobacteriia</taxon>
        <taxon>Coriobacteriales</taxon>
        <taxon>Atopobiaceae</taxon>
        <taxon>Parafannyhessea</taxon>
    </lineage>
</organism>
<feature type="transmembrane region" description="Helical" evidence="2">
    <location>
        <begin position="79"/>
        <end position="97"/>
    </location>
</feature>
<proteinExistence type="predicted"/>
<keyword evidence="2" id="KW-1133">Transmembrane helix</keyword>
<comment type="caution">
    <text evidence="3">The sequence shown here is derived from an EMBL/GenBank/DDBJ whole genome shotgun (WGS) entry which is preliminary data.</text>
</comment>
<reference evidence="3 4" key="1">
    <citation type="submission" date="2016-10" db="EMBL/GenBank/DDBJ databases">
        <authorList>
            <person name="Varghese N."/>
            <person name="Submissions S."/>
        </authorList>
    </citation>
    <scope>NUCLEOTIDE SEQUENCE [LARGE SCALE GENOMIC DNA]</scope>
    <source>
        <strain evidence="3 4">WCP15</strain>
    </source>
</reference>
<evidence type="ECO:0008006" key="5">
    <source>
        <dbReference type="Google" id="ProtNLM"/>
    </source>
</evidence>
<feature type="region of interest" description="Disordered" evidence="1">
    <location>
        <begin position="272"/>
        <end position="342"/>
    </location>
</feature>
<feature type="transmembrane region" description="Helical" evidence="2">
    <location>
        <begin position="104"/>
        <end position="124"/>
    </location>
</feature>
<gene>
    <name evidence="3" type="ORF">SAMN05216447_103110</name>
</gene>
<protein>
    <recommendedName>
        <fullName evidence="5">DUF4013 domain-containing protein</fullName>
    </recommendedName>
</protein>
<dbReference type="InterPro" id="IPR025098">
    <property type="entry name" value="DUF4013"/>
</dbReference>
<keyword evidence="2" id="KW-0472">Membrane</keyword>